<evidence type="ECO:0000259" key="1">
    <source>
        <dbReference type="Pfam" id="PF00174"/>
    </source>
</evidence>
<reference evidence="2 3" key="1">
    <citation type="submission" date="2021-04" db="EMBL/GenBank/DDBJ databases">
        <title>The genome sequence of type strain Ideonella paludis KCTC 32238.</title>
        <authorList>
            <person name="Liu Y."/>
        </authorList>
    </citation>
    <scope>NUCLEOTIDE SEQUENCE [LARGE SCALE GENOMIC DNA]</scope>
    <source>
        <strain evidence="2 3">KCTC 32238</strain>
    </source>
</reference>
<dbReference type="Pfam" id="PF00174">
    <property type="entry name" value="Oxidored_molyb"/>
    <property type="match status" value="1"/>
</dbReference>
<dbReference type="Gene3D" id="3.90.420.10">
    <property type="entry name" value="Oxidoreductase, molybdopterin-binding domain"/>
    <property type="match status" value="1"/>
</dbReference>
<comment type="caution">
    <text evidence="2">The sequence shown here is derived from an EMBL/GenBank/DDBJ whole genome shotgun (WGS) entry which is preliminary data.</text>
</comment>
<evidence type="ECO:0000313" key="3">
    <source>
        <dbReference type="Proteomes" id="UP000672097"/>
    </source>
</evidence>
<dbReference type="SUPFAM" id="SSF56524">
    <property type="entry name" value="Oxidoreductase molybdopterin-binding domain"/>
    <property type="match status" value="1"/>
</dbReference>
<sequence length="153" mass="16981">MGLAGPASALDKPTGPVVLSVGGDIVYRNAGDRADFDMEMLAALPQHTLITTSPWHRQPTRFTGPLLRDVLASVGATGRKVQATALNNYQIEIPTEDFEKHSVVLARWVNGQPVRIRDKGPLLIMYPFDQTPALRTQVHYGRAIWQLRRLDVL</sequence>
<dbReference type="Proteomes" id="UP000672097">
    <property type="component" value="Unassembled WGS sequence"/>
</dbReference>
<dbReference type="EMBL" id="JAGQDG010000004">
    <property type="protein sequence ID" value="MBQ0936165.1"/>
    <property type="molecule type" value="Genomic_DNA"/>
</dbReference>
<keyword evidence="3" id="KW-1185">Reference proteome</keyword>
<accession>A0ABS5DYE3</accession>
<gene>
    <name evidence="2" type="ORF">KAK11_12570</name>
</gene>
<dbReference type="InterPro" id="IPR000572">
    <property type="entry name" value="OxRdtase_Mopterin-bd_dom"/>
</dbReference>
<feature type="domain" description="Oxidoreductase molybdopterin-binding" evidence="1">
    <location>
        <begin position="58"/>
        <end position="125"/>
    </location>
</feature>
<proteinExistence type="predicted"/>
<evidence type="ECO:0000313" key="2">
    <source>
        <dbReference type="EMBL" id="MBQ0936165.1"/>
    </source>
</evidence>
<protein>
    <submittedName>
        <fullName evidence="2">Molybdopterin-dependent oxidoreductase</fullName>
    </submittedName>
</protein>
<organism evidence="2 3">
    <name type="scientific">Ideonella paludis</name>
    <dbReference type="NCBI Taxonomy" id="1233411"/>
    <lineage>
        <taxon>Bacteria</taxon>
        <taxon>Pseudomonadati</taxon>
        <taxon>Pseudomonadota</taxon>
        <taxon>Betaproteobacteria</taxon>
        <taxon>Burkholderiales</taxon>
        <taxon>Sphaerotilaceae</taxon>
        <taxon>Ideonella</taxon>
    </lineage>
</organism>
<name>A0ABS5DYE3_9BURK</name>
<dbReference type="InterPro" id="IPR036374">
    <property type="entry name" value="OxRdtase_Mopterin-bd_sf"/>
</dbReference>